<dbReference type="PANTHER" id="PTHR11014">
    <property type="entry name" value="PEPTIDASE M20 FAMILY MEMBER"/>
    <property type="match status" value="1"/>
</dbReference>
<dbReference type="Proteomes" id="UP000027746">
    <property type="component" value="Unassembled WGS sequence"/>
</dbReference>
<keyword evidence="2" id="KW-0479">Metal-binding</keyword>
<keyword evidence="1" id="KW-0378">Hydrolase</keyword>
<dbReference type="InterPro" id="IPR002933">
    <property type="entry name" value="Peptidase_M20"/>
</dbReference>
<proteinExistence type="predicted"/>
<dbReference type="RefSeq" id="WP_037927588.1">
    <property type="nucleotide sequence ID" value="NZ_CP054606.1"/>
</dbReference>
<dbReference type="Gene3D" id="3.30.70.360">
    <property type="match status" value="1"/>
</dbReference>
<dbReference type="SUPFAM" id="SSF55031">
    <property type="entry name" value="Bacterial exopeptidase dimerisation domain"/>
    <property type="match status" value="1"/>
</dbReference>
<feature type="binding site" evidence="2">
    <location>
        <position position="103"/>
    </location>
    <ligand>
        <name>Mn(2+)</name>
        <dbReference type="ChEBI" id="CHEBI:29035"/>
        <label>2</label>
    </ligand>
</feature>
<comment type="caution">
    <text evidence="3">The sequence shown here is derived from an EMBL/GenBank/DDBJ whole genome shotgun (WGS) entry which is preliminary data.</text>
</comment>
<organism evidence="3 4">
    <name type="scientific">Pseudosulfitobacter pseudonitzschiae</name>
    <dbReference type="NCBI Taxonomy" id="1402135"/>
    <lineage>
        <taxon>Bacteria</taxon>
        <taxon>Pseudomonadati</taxon>
        <taxon>Pseudomonadota</taxon>
        <taxon>Alphaproteobacteria</taxon>
        <taxon>Rhodobacterales</taxon>
        <taxon>Roseobacteraceae</taxon>
        <taxon>Pseudosulfitobacter</taxon>
    </lineage>
</organism>
<dbReference type="GO" id="GO:0046872">
    <property type="term" value="F:metal ion binding"/>
    <property type="evidence" value="ECO:0007669"/>
    <property type="project" value="UniProtKB-KW"/>
</dbReference>
<dbReference type="NCBIfam" id="TIGR01891">
    <property type="entry name" value="amidohydrolases"/>
    <property type="match status" value="1"/>
</dbReference>
<feature type="binding site" evidence="2">
    <location>
        <position position="136"/>
    </location>
    <ligand>
        <name>Mn(2+)</name>
        <dbReference type="ChEBI" id="CHEBI:29035"/>
        <label>2</label>
    </ligand>
</feature>
<dbReference type="Gene3D" id="3.40.630.10">
    <property type="entry name" value="Zn peptidases"/>
    <property type="match status" value="1"/>
</dbReference>
<dbReference type="PIRSF" id="PIRSF005962">
    <property type="entry name" value="Pept_M20D_amidohydro"/>
    <property type="match status" value="1"/>
</dbReference>
<dbReference type="GO" id="GO:0016787">
    <property type="term" value="F:hydrolase activity"/>
    <property type="evidence" value="ECO:0007669"/>
    <property type="project" value="InterPro"/>
</dbReference>
<dbReference type="EMBL" id="JAMD01000007">
    <property type="protein sequence ID" value="KEJ95363.1"/>
    <property type="molecule type" value="Genomic_DNA"/>
</dbReference>
<feature type="binding site" evidence="2">
    <location>
        <position position="362"/>
    </location>
    <ligand>
        <name>Mn(2+)</name>
        <dbReference type="ChEBI" id="CHEBI:29035"/>
        <label>2</label>
    </ligand>
</feature>
<feature type="binding site" evidence="2">
    <location>
        <position position="162"/>
    </location>
    <ligand>
        <name>Mn(2+)</name>
        <dbReference type="ChEBI" id="CHEBI:29035"/>
        <label>2</label>
    </ligand>
</feature>
<evidence type="ECO:0000256" key="1">
    <source>
        <dbReference type="ARBA" id="ARBA00022801"/>
    </source>
</evidence>
<dbReference type="SUPFAM" id="SSF53187">
    <property type="entry name" value="Zn-dependent exopeptidases"/>
    <property type="match status" value="1"/>
</dbReference>
<accession>A0A073IYB6</accession>
<dbReference type="Pfam" id="PF01546">
    <property type="entry name" value="Peptidase_M20"/>
    <property type="match status" value="1"/>
</dbReference>
<feature type="binding site" evidence="2">
    <location>
        <position position="101"/>
    </location>
    <ligand>
        <name>Mn(2+)</name>
        <dbReference type="ChEBI" id="CHEBI:29035"/>
        <label>2</label>
    </ligand>
</feature>
<name>A0A073IYB6_9RHOB</name>
<keyword evidence="2" id="KW-0464">Manganese</keyword>
<evidence type="ECO:0000256" key="2">
    <source>
        <dbReference type="PIRSR" id="PIRSR005962-1"/>
    </source>
</evidence>
<sequence>MTFSPNFKALCGAMTEVRRDLHAHPELSLEEARTADIVARHLEESGLEVTRGIGGHGVVGSLRRGGNRPAVMFRADMDALAIEETSGVAHTSRNAGVMHACGHDGHTAMLLGAARALADDPSVTRDIHFVFQPAEERYCGAQRMIDDGLLKRFPCGTAFGLHNAPGLPVGTFATRSGPMMAASGIFSVVFTGMGGHGGGRPHLAADLTLALAEFTIGLQTVIRRGFSPLDPIVLTLGSVQGGNENASNVMPARVKATGTMRCFTQDNCTLIETALNDLAERVALLNGCDAKVKAVWEARPLVTDPEATEIARTAVETLGRDLNEAPMTTGAEDFSDLTQALPSSFMLIGNGVEKGAGGDALHAPTYDFNDDAIPHGIAYWTALARQLSQT</sequence>
<dbReference type="AlphaFoldDB" id="A0A073IYB6"/>
<evidence type="ECO:0000313" key="4">
    <source>
        <dbReference type="Proteomes" id="UP000027746"/>
    </source>
</evidence>
<protein>
    <recommendedName>
        <fullName evidence="5">Amidohydrolase</fullName>
    </recommendedName>
</protein>
<evidence type="ECO:0000313" key="3">
    <source>
        <dbReference type="EMBL" id="KEJ95363.1"/>
    </source>
</evidence>
<keyword evidence="4" id="KW-1185">Reference proteome</keyword>
<dbReference type="InterPro" id="IPR017439">
    <property type="entry name" value="Amidohydrolase"/>
</dbReference>
<gene>
    <name evidence="3" type="ORF">SUH3_22820</name>
</gene>
<reference evidence="3 4" key="1">
    <citation type="submission" date="2014-01" db="EMBL/GenBank/DDBJ databases">
        <title>Sulfitobacter sp. H3 (MCCC 1A00686) Genome Sequencing.</title>
        <authorList>
            <person name="Lai Q."/>
            <person name="Hong Z."/>
        </authorList>
    </citation>
    <scope>NUCLEOTIDE SEQUENCE [LARGE SCALE GENOMIC DNA]</scope>
    <source>
        <strain evidence="3 4">H3</strain>
    </source>
</reference>
<dbReference type="GeneID" id="68872553"/>
<evidence type="ECO:0008006" key="5">
    <source>
        <dbReference type="Google" id="ProtNLM"/>
    </source>
</evidence>
<dbReference type="InterPro" id="IPR036264">
    <property type="entry name" value="Bact_exopeptidase_dim_dom"/>
</dbReference>
<comment type="cofactor">
    <cofactor evidence="2">
        <name>Mn(2+)</name>
        <dbReference type="ChEBI" id="CHEBI:29035"/>
    </cofactor>
    <text evidence="2">The Mn(2+) ion enhances activity.</text>
</comment>
<dbReference type="PANTHER" id="PTHR11014:SF63">
    <property type="entry name" value="METALLOPEPTIDASE, PUTATIVE (AFU_ORTHOLOGUE AFUA_6G09600)-RELATED"/>
    <property type="match status" value="1"/>
</dbReference>